<dbReference type="RefSeq" id="WP_082400057.1">
    <property type="nucleotide sequence ID" value="NZ_FTOE01000005.1"/>
</dbReference>
<evidence type="ECO:0000313" key="4">
    <source>
        <dbReference type="Proteomes" id="UP000185999"/>
    </source>
</evidence>
<proteinExistence type="predicted"/>
<feature type="domain" description="EF-hand" evidence="2">
    <location>
        <begin position="67"/>
        <end position="85"/>
    </location>
</feature>
<organism evidence="3 4">
    <name type="scientific">Neptunomonas antarctica</name>
    <dbReference type="NCBI Taxonomy" id="619304"/>
    <lineage>
        <taxon>Bacteria</taxon>
        <taxon>Pseudomonadati</taxon>
        <taxon>Pseudomonadota</taxon>
        <taxon>Gammaproteobacteria</taxon>
        <taxon>Oceanospirillales</taxon>
        <taxon>Oceanospirillaceae</taxon>
        <taxon>Neptunomonas</taxon>
    </lineage>
</organism>
<evidence type="ECO:0000313" key="3">
    <source>
        <dbReference type="EMBL" id="SIS81948.1"/>
    </source>
</evidence>
<dbReference type="Pfam" id="PF13202">
    <property type="entry name" value="EF-hand_5"/>
    <property type="match status" value="1"/>
</dbReference>
<dbReference type="EMBL" id="FTOE01000005">
    <property type="protein sequence ID" value="SIS81948.1"/>
    <property type="molecule type" value="Genomic_DNA"/>
</dbReference>
<sequence>MRLVITLLISISIAIPASAQVEKTPSPNTSSRSHWDAETIMQDLDQNSDGRLNYMEAMSDTEISDKFIQMDLNKNGFLSIKELREPKRMNANQFKVLMTFASLQCI</sequence>
<evidence type="ECO:0000256" key="1">
    <source>
        <dbReference type="SAM" id="SignalP"/>
    </source>
</evidence>
<accession>A0A1N7M790</accession>
<protein>
    <submittedName>
        <fullName evidence="3">EF hand</fullName>
    </submittedName>
</protein>
<feature type="chain" id="PRO_5013020927" evidence="1">
    <location>
        <begin position="20"/>
        <end position="106"/>
    </location>
</feature>
<dbReference type="InterPro" id="IPR018247">
    <property type="entry name" value="EF_Hand_1_Ca_BS"/>
</dbReference>
<dbReference type="AlphaFoldDB" id="A0A1N7M790"/>
<dbReference type="Gene3D" id="1.10.238.10">
    <property type="entry name" value="EF-hand"/>
    <property type="match status" value="1"/>
</dbReference>
<dbReference type="STRING" id="619304.SAMN05421760_105232"/>
<dbReference type="OrthoDB" id="6121371at2"/>
<reference evidence="4" key="1">
    <citation type="submission" date="2017-01" db="EMBL/GenBank/DDBJ databases">
        <authorList>
            <person name="Varghese N."/>
            <person name="Submissions S."/>
        </authorList>
    </citation>
    <scope>NUCLEOTIDE SEQUENCE [LARGE SCALE GENOMIC DNA]</scope>
    <source>
        <strain evidence="4">DSM 22306</strain>
    </source>
</reference>
<dbReference type="InterPro" id="IPR011992">
    <property type="entry name" value="EF-hand-dom_pair"/>
</dbReference>
<feature type="signal peptide" evidence="1">
    <location>
        <begin position="1"/>
        <end position="19"/>
    </location>
</feature>
<dbReference type="InterPro" id="IPR002048">
    <property type="entry name" value="EF_hand_dom"/>
</dbReference>
<dbReference type="GO" id="GO:0005509">
    <property type="term" value="F:calcium ion binding"/>
    <property type="evidence" value="ECO:0007669"/>
    <property type="project" value="InterPro"/>
</dbReference>
<name>A0A1N7M790_9GAMM</name>
<dbReference type="Proteomes" id="UP000185999">
    <property type="component" value="Unassembled WGS sequence"/>
</dbReference>
<dbReference type="SUPFAM" id="SSF47473">
    <property type="entry name" value="EF-hand"/>
    <property type="match status" value="1"/>
</dbReference>
<keyword evidence="1" id="KW-0732">Signal</keyword>
<evidence type="ECO:0000259" key="2">
    <source>
        <dbReference type="Pfam" id="PF13202"/>
    </source>
</evidence>
<gene>
    <name evidence="3" type="ORF">SAMN05421760_105232</name>
</gene>
<dbReference type="PROSITE" id="PS00018">
    <property type="entry name" value="EF_HAND_1"/>
    <property type="match status" value="1"/>
</dbReference>
<keyword evidence="4" id="KW-1185">Reference proteome</keyword>